<dbReference type="InterPro" id="IPR025110">
    <property type="entry name" value="AMP-bd_C"/>
</dbReference>
<dbReference type="Gene3D" id="3.40.50.12780">
    <property type="entry name" value="N-terminal domain of ligase-like"/>
    <property type="match status" value="1"/>
</dbReference>
<evidence type="ECO:0000259" key="2">
    <source>
        <dbReference type="Pfam" id="PF13193"/>
    </source>
</evidence>
<dbReference type="EMBL" id="JACHGB010000005">
    <property type="protein sequence ID" value="MBB5272527.1"/>
    <property type="molecule type" value="Genomic_DNA"/>
</dbReference>
<gene>
    <name evidence="3" type="ORF">HNQ70_002550</name>
</gene>
<dbReference type="AlphaFoldDB" id="A0A7W8HIL1"/>
<dbReference type="InterPro" id="IPR020845">
    <property type="entry name" value="AMP-binding_CS"/>
</dbReference>
<dbReference type="SUPFAM" id="SSF56801">
    <property type="entry name" value="Acetyl-CoA synthetase-like"/>
    <property type="match status" value="1"/>
</dbReference>
<feature type="domain" description="AMP-binding enzyme C-terminal" evidence="2">
    <location>
        <begin position="433"/>
        <end position="509"/>
    </location>
</feature>
<dbReference type="InterPro" id="IPR045851">
    <property type="entry name" value="AMP-bd_C_sf"/>
</dbReference>
<dbReference type="Gene3D" id="3.30.300.30">
    <property type="match status" value="1"/>
</dbReference>
<dbReference type="RefSeq" id="WP_183968145.1">
    <property type="nucleotide sequence ID" value="NZ_BAABEW010000022.1"/>
</dbReference>
<dbReference type="PANTHER" id="PTHR43767">
    <property type="entry name" value="LONG-CHAIN-FATTY-ACID--COA LIGASE"/>
    <property type="match status" value="1"/>
</dbReference>
<dbReference type="PROSITE" id="PS00455">
    <property type="entry name" value="AMP_BINDING"/>
    <property type="match status" value="1"/>
</dbReference>
<sequence length="524" mass="57305">MSAPAPLPASPLPALPLSLPAQAARLSLTGLLLQQAARTPERIALESGERKFTYSELHERATCLADALRLHGLAQGDRVAVLSENRTEYVELELAAARLGIILACQNWRQSDEELEHCIRLVSPKLLVHSARNAETARRIEHRVPETLEIETGFDALLAAGRPDARFDEADPESGLIILYTSGTTGMPKGALISQRAMVARAMVARFDSPLQPGDAFVAWGPLFHMVSTDSVYGTLMHGGKVIVMDGLDVPELVQVAAREFVGHFTLMPGMIDRVIEEIERTGLKPKGARTIGAMADLVPLDQIAKVTRLFNAPYKNSFGSTETGGPPAGRGVIPVGEIPQRLSKLQNSFCEIRLVDEDDNEVPDGQPGELAFRGPTLFSGYWANDKANAEDFRGGWFHMGDVFVRNPDGTLDFVDRRKYLIKTGGENVYPAEIERVLLASERIAEAVVVRRPDPKWGEAPVVFVAKVDDTLTADEVKALCRGRIAGYKVPRDVVFIGLDEFPRSATGKVKRHELEERVPRAGG</sequence>
<dbReference type="GO" id="GO:0016878">
    <property type="term" value="F:acid-thiol ligase activity"/>
    <property type="evidence" value="ECO:0007669"/>
    <property type="project" value="UniProtKB-ARBA"/>
</dbReference>
<keyword evidence="3" id="KW-0436">Ligase</keyword>
<organism evidence="3 4">
    <name type="scientific">Quisquiliibacterium transsilvanicum</name>
    <dbReference type="NCBI Taxonomy" id="1549638"/>
    <lineage>
        <taxon>Bacteria</taxon>
        <taxon>Pseudomonadati</taxon>
        <taxon>Pseudomonadota</taxon>
        <taxon>Betaproteobacteria</taxon>
        <taxon>Burkholderiales</taxon>
        <taxon>Burkholderiaceae</taxon>
        <taxon>Quisquiliibacterium</taxon>
    </lineage>
</organism>
<dbReference type="Pfam" id="PF13193">
    <property type="entry name" value="AMP-binding_C"/>
    <property type="match status" value="1"/>
</dbReference>
<reference evidence="3 4" key="1">
    <citation type="submission" date="2020-08" db="EMBL/GenBank/DDBJ databases">
        <title>Genomic Encyclopedia of Type Strains, Phase IV (KMG-IV): sequencing the most valuable type-strain genomes for metagenomic binning, comparative biology and taxonomic classification.</title>
        <authorList>
            <person name="Goeker M."/>
        </authorList>
    </citation>
    <scope>NUCLEOTIDE SEQUENCE [LARGE SCALE GENOMIC DNA]</scope>
    <source>
        <strain evidence="3 4">DSM 29781</strain>
    </source>
</reference>
<evidence type="ECO:0000259" key="1">
    <source>
        <dbReference type="Pfam" id="PF00501"/>
    </source>
</evidence>
<dbReference type="InterPro" id="IPR042099">
    <property type="entry name" value="ANL_N_sf"/>
</dbReference>
<dbReference type="Pfam" id="PF00501">
    <property type="entry name" value="AMP-binding"/>
    <property type="match status" value="1"/>
</dbReference>
<dbReference type="PANTHER" id="PTHR43767:SF1">
    <property type="entry name" value="NONRIBOSOMAL PEPTIDE SYNTHASE PES1 (EUROFUNG)-RELATED"/>
    <property type="match status" value="1"/>
</dbReference>
<name>A0A7W8HIL1_9BURK</name>
<protein>
    <submittedName>
        <fullName evidence="3">Fatty-acyl-CoA synthase</fullName>
        <ecNumber evidence="3">6.2.1.-</ecNumber>
    </submittedName>
</protein>
<dbReference type="InterPro" id="IPR050237">
    <property type="entry name" value="ATP-dep_AMP-bd_enzyme"/>
</dbReference>
<dbReference type="Proteomes" id="UP000532440">
    <property type="component" value="Unassembled WGS sequence"/>
</dbReference>
<accession>A0A7W8HIL1</accession>
<dbReference type="EC" id="6.2.1.-" evidence="3"/>
<evidence type="ECO:0000313" key="4">
    <source>
        <dbReference type="Proteomes" id="UP000532440"/>
    </source>
</evidence>
<proteinExistence type="predicted"/>
<feature type="domain" description="AMP-dependent synthetase/ligase" evidence="1">
    <location>
        <begin position="34"/>
        <end position="383"/>
    </location>
</feature>
<evidence type="ECO:0000313" key="3">
    <source>
        <dbReference type="EMBL" id="MBB5272527.1"/>
    </source>
</evidence>
<dbReference type="InterPro" id="IPR000873">
    <property type="entry name" value="AMP-dep_synth/lig_dom"/>
</dbReference>
<comment type="caution">
    <text evidence="3">The sequence shown here is derived from an EMBL/GenBank/DDBJ whole genome shotgun (WGS) entry which is preliminary data.</text>
</comment>
<keyword evidence="4" id="KW-1185">Reference proteome</keyword>